<feature type="region of interest" description="Disordered" evidence="1">
    <location>
        <begin position="1"/>
        <end position="191"/>
    </location>
</feature>
<dbReference type="PANTHER" id="PTHR13803:SF39">
    <property type="entry name" value="SECRETORY 24AB, ISOFORM A"/>
    <property type="match status" value="1"/>
</dbReference>
<feature type="compositionally biased region" description="Polar residues" evidence="1">
    <location>
        <begin position="24"/>
        <end position="33"/>
    </location>
</feature>
<sequence>MGTEYPTRPNYPPRSAATPFAGPRNTTPFSSSGPVVGTDSSALASNPPPPPPRPFQLSTPPSSTATPVGSSGVPLRPSSYGPPTAGPFQRLPNTQMRPPSVTQAPPPPAPRAPFSGQPTPPPTMNPPSFASQGQPPSVQMGPPRPMMGSVRPDLNNPSIESSYSAPRPNFLSSSSPMLSPYPPTRDTTQPAFPGYPSNQPSIVAQGPPVMPSAFASQQGGYIPPPPAATAPFRGPQGGYFQTGTTPQGPAPPMTSVQGLAEDFNSLSLSSVPGSYDSRLDPNVLPRPLDGDIESKFPGQEYDVNCSSRFLRLTTNTIPSSQSLASRWHLPLGAVVCPLAEGEEVPVVNFGTSGIIRCRRCRTYVNPFVVFMDSGRKWKCNICSMMNDGKDNLFLLKFTHTI</sequence>
<evidence type="ECO:0000313" key="3">
    <source>
        <dbReference type="EMBL" id="GAA0172695.1"/>
    </source>
</evidence>
<comment type="caution">
    <text evidence="3">The sequence shown here is derived from an EMBL/GenBank/DDBJ whole genome shotgun (WGS) entry which is preliminary data.</text>
</comment>
<accession>A0AAV3RA07</accession>
<keyword evidence="4" id="KW-1185">Reference proteome</keyword>
<gene>
    <name evidence="3" type="ORF">LIER_41384</name>
</gene>
<dbReference type="Proteomes" id="UP001454036">
    <property type="component" value="Unassembled WGS sequence"/>
</dbReference>
<evidence type="ECO:0000259" key="2">
    <source>
        <dbReference type="Pfam" id="PF04810"/>
    </source>
</evidence>
<dbReference type="PANTHER" id="PTHR13803">
    <property type="entry name" value="SEC24-RELATED PROTEIN"/>
    <property type="match status" value="1"/>
</dbReference>
<dbReference type="GO" id="GO:0090110">
    <property type="term" value="P:COPII-coated vesicle cargo loading"/>
    <property type="evidence" value="ECO:0007669"/>
    <property type="project" value="TreeGrafter"/>
</dbReference>
<dbReference type="InterPro" id="IPR050550">
    <property type="entry name" value="SEC23_SEC24_subfamily"/>
</dbReference>
<dbReference type="InterPro" id="IPR006895">
    <property type="entry name" value="Znf_Sec23_Sec24"/>
</dbReference>
<feature type="domain" description="Zinc finger Sec23/Sec24-type" evidence="2">
    <location>
        <begin position="354"/>
        <end position="387"/>
    </location>
</feature>
<keyword evidence="3" id="KW-0946">Virion</keyword>
<dbReference type="AlphaFoldDB" id="A0AAV3RA07"/>
<dbReference type="Gene3D" id="2.30.30.380">
    <property type="entry name" value="Zn-finger domain of Sec23/24"/>
    <property type="match status" value="1"/>
</dbReference>
<feature type="compositionally biased region" description="Polar residues" evidence="1">
    <location>
        <begin position="128"/>
        <end position="137"/>
    </location>
</feature>
<evidence type="ECO:0000256" key="1">
    <source>
        <dbReference type="SAM" id="MobiDB-lite"/>
    </source>
</evidence>
<protein>
    <submittedName>
        <fullName evidence="3">Vesicle coat protein</fullName>
    </submittedName>
</protein>
<feature type="compositionally biased region" description="Low complexity" evidence="1">
    <location>
        <begin position="168"/>
        <end position="178"/>
    </location>
</feature>
<feature type="compositionally biased region" description="Polar residues" evidence="1">
    <location>
        <begin position="155"/>
        <end position="164"/>
    </location>
</feature>
<dbReference type="EMBL" id="BAABME010025757">
    <property type="protein sequence ID" value="GAA0172695.1"/>
    <property type="molecule type" value="Genomic_DNA"/>
</dbReference>
<reference evidence="3 4" key="1">
    <citation type="submission" date="2024-01" db="EMBL/GenBank/DDBJ databases">
        <title>The complete chloroplast genome sequence of Lithospermum erythrorhizon: insights into the phylogenetic relationship among Boraginaceae species and the maternal lineages of purple gromwells.</title>
        <authorList>
            <person name="Okada T."/>
            <person name="Watanabe K."/>
        </authorList>
    </citation>
    <scope>NUCLEOTIDE SEQUENCE [LARGE SCALE GENOMIC DNA]</scope>
</reference>
<keyword evidence="3" id="KW-0167">Capsid protein</keyword>
<proteinExistence type="predicted"/>
<dbReference type="Pfam" id="PF04810">
    <property type="entry name" value="zf-Sec23_Sec24"/>
    <property type="match status" value="1"/>
</dbReference>
<dbReference type="GO" id="GO:0030127">
    <property type="term" value="C:COPII vesicle coat"/>
    <property type="evidence" value="ECO:0007669"/>
    <property type="project" value="InterPro"/>
</dbReference>
<dbReference type="GO" id="GO:0006886">
    <property type="term" value="P:intracellular protein transport"/>
    <property type="evidence" value="ECO:0007669"/>
    <property type="project" value="InterPro"/>
</dbReference>
<evidence type="ECO:0000313" key="4">
    <source>
        <dbReference type="Proteomes" id="UP001454036"/>
    </source>
</evidence>
<dbReference type="SUPFAM" id="SSF81995">
    <property type="entry name" value="beta-sandwich domain of Sec23/24"/>
    <property type="match status" value="1"/>
</dbReference>
<dbReference type="GO" id="GO:0070971">
    <property type="term" value="C:endoplasmic reticulum exit site"/>
    <property type="evidence" value="ECO:0007669"/>
    <property type="project" value="TreeGrafter"/>
</dbReference>
<dbReference type="GO" id="GO:0008270">
    <property type="term" value="F:zinc ion binding"/>
    <property type="evidence" value="ECO:0007669"/>
    <property type="project" value="InterPro"/>
</dbReference>
<organism evidence="3 4">
    <name type="scientific">Lithospermum erythrorhizon</name>
    <name type="common">Purple gromwell</name>
    <name type="synonym">Lithospermum officinale var. erythrorhizon</name>
    <dbReference type="NCBI Taxonomy" id="34254"/>
    <lineage>
        <taxon>Eukaryota</taxon>
        <taxon>Viridiplantae</taxon>
        <taxon>Streptophyta</taxon>
        <taxon>Embryophyta</taxon>
        <taxon>Tracheophyta</taxon>
        <taxon>Spermatophyta</taxon>
        <taxon>Magnoliopsida</taxon>
        <taxon>eudicotyledons</taxon>
        <taxon>Gunneridae</taxon>
        <taxon>Pentapetalae</taxon>
        <taxon>asterids</taxon>
        <taxon>lamiids</taxon>
        <taxon>Boraginales</taxon>
        <taxon>Boraginaceae</taxon>
        <taxon>Boraginoideae</taxon>
        <taxon>Lithospermeae</taxon>
        <taxon>Lithospermum</taxon>
    </lineage>
</organism>
<dbReference type="GO" id="GO:0000149">
    <property type="term" value="F:SNARE binding"/>
    <property type="evidence" value="ECO:0007669"/>
    <property type="project" value="TreeGrafter"/>
</dbReference>
<name>A0AAV3RA07_LITER</name>